<proteinExistence type="predicted"/>
<protein>
    <recommendedName>
        <fullName evidence="1">Novel STAND NTPase 1 domain-containing protein</fullName>
    </recommendedName>
</protein>
<name>A0A450WIY7_9GAMM</name>
<dbReference type="InterPro" id="IPR049052">
    <property type="entry name" value="nSTAND1"/>
</dbReference>
<gene>
    <name evidence="2" type="ORF">BECKLPF1236A_GA0070988_101598</name>
</gene>
<reference evidence="2" key="1">
    <citation type="submission" date="2019-02" db="EMBL/GenBank/DDBJ databases">
        <authorList>
            <person name="Gruber-Vodicka R. H."/>
            <person name="Seah K. B. B."/>
        </authorList>
    </citation>
    <scope>NUCLEOTIDE SEQUENCE</scope>
    <source>
        <strain evidence="2">BECK_S312</strain>
    </source>
</reference>
<dbReference type="AlphaFoldDB" id="A0A450WIY7"/>
<evidence type="ECO:0000313" key="2">
    <source>
        <dbReference type="EMBL" id="VFK17000.1"/>
    </source>
</evidence>
<dbReference type="EMBL" id="CAADFM010000159">
    <property type="protein sequence ID" value="VFK17000.1"/>
    <property type="molecule type" value="Genomic_DNA"/>
</dbReference>
<sequence length="67" mass="7456">MICRLDWETTPNKAIGKLGGALEQQADRPFDGLTDPEQAACQRIFLRLTQPGAAHRTFSLGKSKHYV</sequence>
<feature type="domain" description="Novel STAND NTPase 1" evidence="1">
    <location>
        <begin position="13"/>
        <end position="55"/>
    </location>
</feature>
<dbReference type="Pfam" id="PF20703">
    <property type="entry name" value="nSTAND1"/>
    <property type="match status" value="1"/>
</dbReference>
<organism evidence="2">
    <name type="scientific">Candidatus Kentrum sp. LPFa</name>
    <dbReference type="NCBI Taxonomy" id="2126335"/>
    <lineage>
        <taxon>Bacteria</taxon>
        <taxon>Pseudomonadati</taxon>
        <taxon>Pseudomonadota</taxon>
        <taxon>Gammaproteobacteria</taxon>
        <taxon>Candidatus Kentrum</taxon>
    </lineage>
</organism>
<evidence type="ECO:0000259" key="1">
    <source>
        <dbReference type="Pfam" id="PF20703"/>
    </source>
</evidence>
<accession>A0A450WIY7</accession>